<dbReference type="FunCoup" id="K0KEG2">
    <property type="interactions" value="147"/>
</dbReference>
<protein>
    <submittedName>
        <fullName evidence="3">Nibrin</fullName>
    </submittedName>
</protein>
<dbReference type="AlphaFoldDB" id="K0KEG2"/>
<feature type="compositionally biased region" description="Polar residues" evidence="1">
    <location>
        <begin position="399"/>
        <end position="413"/>
    </location>
</feature>
<keyword evidence="4" id="KW-1185">Reference proteome</keyword>
<dbReference type="InterPro" id="IPR032429">
    <property type="entry name" value="Nibrin_BRCT2"/>
</dbReference>
<dbReference type="EMBL" id="CAIF01000015">
    <property type="protein sequence ID" value="CCH41286.1"/>
    <property type="molecule type" value="Genomic_DNA"/>
</dbReference>
<feature type="region of interest" description="Disordered" evidence="1">
    <location>
        <begin position="458"/>
        <end position="493"/>
    </location>
</feature>
<organism evidence="3 4">
    <name type="scientific">Wickerhamomyces ciferrii (strain ATCC 14091 / BCRC 22168 / CBS 111 / JCM 3599 / NBRC 0793 / NRRL Y-1031 F-60-10)</name>
    <name type="common">Yeast</name>
    <name type="synonym">Pichia ciferrii</name>
    <dbReference type="NCBI Taxonomy" id="1206466"/>
    <lineage>
        <taxon>Eukaryota</taxon>
        <taxon>Fungi</taxon>
        <taxon>Dikarya</taxon>
        <taxon>Ascomycota</taxon>
        <taxon>Saccharomycotina</taxon>
        <taxon>Saccharomycetes</taxon>
        <taxon>Phaffomycetales</taxon>
        <taxon>Wickerhamomycetaceae</taxon>
        <taxon>Wickerhamomyces</taxon>
    </lineage>
</organism>
<dbReference type="STRING" id="1206466.K0KEG2"/>
<dbReference type="GO" id="GO:0030870">
    <property type="term" value="C:Mre11 complex"/>
    <property type="evidence" value="ECO:0007669"/>
    <property type="project" value="InterPro"/>
</dbReference>
<dbReference type="InterPro" id="IPR040227">
    <property type="entry name" value="Nibrin-rel"/>
</dbReference>
<proteinExistence type="predicted"/>
<dbReference type="InParanoid" id="K0KEG2"/>
<accession>K0KEG2</accession>
<gene>
    <name evidence="3" type="ORF">BN7_823</name>
</gene>
<feature type="region of interest" description="Disordered" evidence="1">
    <location>
        <begin position="614"/>
        <end position="684"/>
    </location>
</feature>
<feature type="compositionally biased region" description="Polar residues" evidence="1">
    <location>
        <begin position="634"/>
        <end position="660"/>
    </location>
</feature>
<dbReference type="Proteomes" id="UP000009328">
    <property type="component" value="Unassembled WGS sequence"/>
</dbReference>
<dbReference type="GO" id="GO:0000724">
    <property type="term" value="P:double-strand break repair via homologous recombination"/>
    <property type="evidence" value="ECO:0007669"/>
    <property type="project" value="TreeGrafter"/>
</dbReference>
<dbReference type="GO" id="GO:0007095">
    <property type="term" value="P:mitotic G2 DNA damage checkpoint signaling"/>
    <property type="evidence" value="ECO:0007669"/>
    <property type="project" value="InterPro"/>
</dbReference>
<feature type="compositionally biased region" description="Acidic residues" evidence="1">
    <location>
        <begin position="666"/>
        <end position="675"/>
    </location>
</feature>
<dbReference type="PANTHER" id="PTHR12162">
    <property type="entry name" value="NIBRIN-RELATED"/>
    <property type="match status" value="1"/>
</dbReference>
<feature type="compositionally biased region" description="Basic and acidic residues" evidence="1">
    <location>
        <begin position="459"/>
        <end position="474"/>
    </location>
</feature>
<name>K0KEG2_WICCF</name>
<comment type="caution">
    <text evidence="3">The sequence shown here is derived from an EMBL/GenBank/DDBJ whole genome shotgun (WGS) entry which is preliminary data.</text>
</comment>
<dbReference type="HOGENOM" id="CLU_017587_0_0_1"/>
<reference evidence="3 4" key="1">
    <citation type="journal article" date="2012" name="Eukaryot. Cell">
        <title>Draft genome sequence of Wickerhamomyces ciferrii NRRL Y-1031 F-60-10.</title>
        <authorList>
            <person name="Schneider J."/>
            <person name="Andrea H."/>
            <person name="Blom J."/>
            <person name="Jaenicke S."/>
            <person name="Ruckert C."/>
            <person name="Schorsch C."/>
            <person name="Szczepanowski R."/>
            <person name="Farwick M."/>
            <person name="Goesmann A."/>
            <person name="Puhler A."/>
            <person name="Schaffer S."/>
            <person name="Tauch A."/>
            <person name="Kohler T."/>
            <person name="Brinkrolf K."/>
        </authorList>
    </citation>
    <scope>NUCLEOTIDE SEQUENCE [LARGE SCALE GENOMIC DNA]</scope>
    <source>
        <strain evidence="4">ATCC 14091 / BCRC 22168 / CBS 111 / JCM 3599 / NBRC 0793 / NRRL Y-1031 F-60-10</strain>
    </source>
</reference>
<feature type="region of interest" description="Disordered" evidence="1">
    <location>
        <begin position="701"/>
        <end position="755"/>
    </location>
</feature>
<dbReference type="Pfam" id="PF16508">
    <property type="entry name" value="NIBRIN_BRCT_II"/>
    <property type="match status" value="1"/>
</dbReference>
<dbReference type="GO" id="GO:0003684">
    <property type="term" value="F:damaged DNA binding"/>
    <property type="evidence" value="ECO:0007669"/>
    <property type="project" value="TreeGrafter"/>
</dbReference>
<dbReference type="Gene3D" id="2.60.200.20">
    <property type="match status" value="1"/>
</dbReference>
<evidence type="ECO:0000313" key="4">
    <source>
        <dbReference type="Proteomes" id="UP000009328"/>
    </source>
</evidence>
<evidence type="ECO:0000259" key="2">
    <source>
        <dbReference type="Pfam" id="PF16508"/>
    </source>
</evidence>
<dbReference type="SUPFAM" id="SSF52113">
    <property type="entry name" value="BRCT domain"/>
    <property type="match status" value="1"/>
</dbReference>
<sequence length="755" mass="86810">MWVLRYTVDNGEGTETHSHWLDPSKKYTLGRAERSNFHFKSSKISKNHLELEILQNNEDSNEPSDLQITLLGSSAMIGDEKINKKHLPESERELPIVRKSSKSIQVILGRGVQILQFDRIPWSFKVNSSSDLDFDALRKVDVEFTQKFTSYTTHLISSNLDISTTSLTALISGIPIIKPSFLSDIIDQKELLTSNYDSNIPSWKNSLTSSETEVRHERLSIFSKIKFIFGDLSQKQSIGGILETGGASCLLFDITQNSTAQDLVQFIESLDDPDHIVLVQLQSQESNFLKSMKDPDSEFHHKHIIMNECAKNLGKYLITTEDIFNSVKDINLEILLRKRIVKNQSTTDDTNVQPPIKKQKIGRRVKKVKALDSLDYFAGGGKIESSQIESQAPKAKPETQVQETPEVQATPDSINDEQPKKKKQRTRIQPLENQMLDTNYQMTPIPESLNSNIETQIPQEKEKEQAPETQEPKSKPGTKPNNSTLDQKPPIRQKSFHTAVLDAKRSATERINTQFGHDGADTMDTVEQLKDLAIVEVIDIPLRQNKSINDNDQNNNNPQWKGRKNFKNFIKNTKKINKFKDQSFLITREFITMNEYDPKRQDVRYKQDLEFLKGINPNNQEQHDDEEEEHRKNTFSFKNDTLRQPTLIDNHSLQQPTISKNKLFVDNDDSDDENSNDGLNMNIRKDYINDVPEFRRQLDKEPNEIEKQNNAIESSQPIPIEESDDDIQFQPQNQHQDESDSDDDDDETPKFKFRR</sequence>
<evidence type="ECO:0000256" key="1">
    <source>
        <dbReference type="SAM" id="MobiDB-lite"/>
    </source>
</evidence>
<evidence type="ECO:0000313" key="3">
    <source>
        <dbReference type="EMBL" id="CCH41286.1"/>
    </source>
</evidence>
<feature type="compositionally biased region" description="Polar residues" evidence="1">
    <location>
        <begin position="708"/>
        <end position="717"/>
    </location>
</feature>
<feature type="domain" description="Nibrin second BRCT" evidence="2">
    <location>
        <begin position="217"/>
        <end position="337"/>
    </location>
</feature>
<dbReference type="eggNOG" id="ENOG502QU0B">
    <property type="taxonomic scope" value="Eukaryota"/>
</dbReference>
<dbReference type="PANTHER" id="PTHR12162:SF0">
    <property type="entry name" value="NIBRIN"/>
    <property type="match status" value="1"/>
</dbReference>
<feature type="region of interest" description="Disordered" evidence="1">
    <location>
        <begin position="385"/>
        <end position="446"/>
    </location>
</feature>
<dbReference type="InterPro" id="IPR036420">
    <property type="entry name" value="BRCT_dom_sf"/>
</dbReference>
<dbReference type="Gene3D" id="3.40.50.10190">
    <property type="entry name" value="BRCT domain"/>
    <property type="match status" value="1"/>
</dbReference>
<feature type="compositionally biased region" description="Polar residues" evidence="1">
    <location>
        <begin position="431"/>
        <end position="446"/>
    </location>
</feature>